<name>A0A1M5B8F9_9BACL</name>
<dbReference type="RefSeq" id="WP_073158191.1">
    <property type="nucleotide sequence ID" value="NZ_FQVL01000019.1"/>
</dbReference>
<dbReference type="EMBL" id="FQVL01000019">
    <property type="protein sequence ID" value="SHF38814.1"/>
    <property type="molecule type" value="Genomic_DNA"/>
</dbReference>
<sequence length="101" mass="11825">MIFDEHKQLVESLSDFVGEERSEVSYSVYLDRLTPVLKKIKEDESIVFIKMDGERKRDLFTFLITGKALDGNGIRMDTDDFDGGMSYVCIEYARKVWNWDE</sequence>
<organism evidence="1 2">
    <name type="scientific">Seinonella peptonophila</name>
    <dbReference type="NCBI Taxonomy" id="112248"/>
    <lineage>
        <taxon>Bacteria</taxon>
        <taxon>Bacillati</taxon>
        <taxon>Bacillota</taxon>
        <taxon>Bacilli</taxon>
        <taxon>Bacillales</taxon>
        <taxon>Thermoactinomycetaceae</taxon>
        <taxon>Seinonella</taxon>
    </lineage>
</organism>
<gene>
    <name evidence="1" type="ORF">SAMN05444392_11941</name>
</gene>
<protein>
    <submittedName>
        <fullName evidence="1">Uncharacterized protein</fullName>
    </submittedName>
</protein>
<dbReference type="Proteomes" id="UP000184476">
    <property type="component" value="Unassembled WGS sequence"/>
</dbReference>
<reference evidence="1 2" key="1">
    <citation type="submission" date="2016-11" db="EMBL/GenBank/DDBJ databases">
        <authorList>
            <person name="Jaros S."/>
            <person name="Januszkiewicz K."/>
            <person name="Wedrychowicz H."/>
        </authorList>
    </citation>
    <scope>NUCLEOTIDE SEQUENCE [LARGE SCALE GENOMIC DNA]</scope>
    <source>
        <strain evidence="1 2">DSM 44666</strain>
    </source>
</reference>
<accession>A0A1M5B8F9</accession>
<keyword evidence="2" id="KW-1185">Reference proteome</keyword>
<proteinExistence type="predicted"/>
<evidence type="ECO:0000313" key="2">
    <source>
        <dbReference type="Proteomes" id="UP000184476"/>
    </source>
</evidence>
<evidence type="ECO:0000313" key="1">
    <source>
        <dbReference type="EMBL" id="SHF38814.1"/>
    </source>
</evidence>
<dbReference type="AlphaFoldDB" id="A0A1M5B8F9"/>
<dbReference type="OrthoDB" id="3034993at2"/>